<evidence type="ECO:0000256" key="7">
    <source>
        <dbReference type="ARBA" id="ARBA00023024"/>
    </source>
</evidence>
<keyword evidence="5" id="KW-0147">Chitin-binding</keyword>
<dbReference type="HOGENOM" id="CLU_007818_2_1_1"/>
<dbReference type="GO" id="GO:0008843">
    <property type="term" value="F:endochitinase activity"/>
    <property type="evidence" value="ECO:0007669"/>
    <property type="project" value="UniProtKB-EC"/>
</dbReference>
<keyword evidence="8" id="KW-0843">Virulence</keyword>
<dbReference type="GO" id="GO:0000272">
    <property type="term" value="P:polysaccharide catabolic process"/>
    <property type="evidence" value="ECO:0007669"/>
    <property type="project" value="UniProtKB-KW"/>
</dbReference>
<evidence type="ECO:0000256" key="3">
    <source>
        <dbReference type="ARBA" id="ARBA00012729"/>
    </source>
</evidence>
<evidence type="ECO:0000256" key="1">
    <source>
        <dbReference type="ARBA" id="ARBA00000822"/>
    </source>
</evidence>
<dbReference type="Gene3D" id="3.20.20.80">
    <property type="entry name" value="Glycosidases"/>
    <property type="match status" value="1"/>
</dbReference>
<dbReference type="SUPFAM" id="SSF51445">
    <property type="entry name" value="(Trans)glycosidases"/>
    <property type="match status" value="1"/>
</dbReference>
<evidence type="ECO:0000256" key="15">
    <source>
        <dbReference type="SAM" id="SignalP"/>
    </source>
</evidence>
<dbReference type="CDD" id="cd02877">
    <property type="entry name" value="GH18_hevamine_XipI_class_III"/>
    <property type="match status" value="1"/>
</dbReference>
<sequence>MGFIQKALVALGLVGSLTQALPRTGLKTRAGGGKLAIYWGAEDDNLSLQTVCDDPTYDIVNLAFLAYFHGPGGYPTLSLSGLNGPSAAQQQAGATGLQDGSSLVPAIQSCQQNGKKVILSMGGAVDYADVTLQSDSDGQAIADQIWNLFLGGTSLSSLRPFGNIKLDGVDLDNESGNANGYVAMTKRFRSNFAQDTSKKYYLTAAPQCPYPDASEPLDVCVLLDYVWVQFYNNGDCNIAQSGFNSAVQQWSNGIGNATLFIGGLASGADGDQGYVDAATFESAIQGVKNMNLPNYGGAMLWEAQLSVNNGNYAQQIRSSL</sequence>
<evidence type="ECO:0000256" key="12">
    <source>
        <dbReference type="ARBA" id="ARBA00023326"/>
    </source>
</evidence>
<dbReference type="PROSITE" id="PS51910">
    <property type="entry name" value="GH18_2"/>
    <property type="match status" value="1"/>
</dbReference>
<evidence type="ECO:0000256" key="4">
    <source>
        <dbReference type="ARBA" id="ARBA00022525"/>
    </source>
</evidence>
<evidence type="ECO:0000256" key="10">
    <source>
        <dbReference type="ARBA" id="ARBA00023277"/>
    </source>
</evidence>
<dbReference type="Pfam" id="PF00704">
    <property type="entry name" value="Glyco_hydro_18"/>
    <property type="match status" value="1"/>
</dbReference>
<keyword evidence="11 14" id="KW-0326">Glycosidase</keyword>
<gene>
    <name evidence="17" type="ORF">VHEMI01716</name>
</gene>
<evidence type="ECO:0000256" key="9">
    <source>
        <dbReference type="ARBA" id="ARBA00023180"/>
    </source>
</evidence>
<dbReference type="PANTHER" id="PTHR45708:SF49">
    <property type="entry name" value="ENDOCHITINASE"/>
    <property type="match status" value="1"/>
</dbReference>
<dbReference type="GO" id="GO:0008061">
    <property type="term" value="F:chitin binding"/>
    <property type="evidence" value="ECO:0007669"/>
    <property type="project" value="UniProtKB-KW"/>
</dbReference>
<dbReference type="InterPro" id="IPR001579">
    <property type="entry name" value="Glyco_hydro_18_chit_AS"/>
</dbReference>
<evidence type="ECO:0000256" key="14">
    <source>
        <dbReference type="RuleBase" id="RU000489"/>
    </source>
</evidence>
<dbReference type="InterPro" id="IPR001223">
    <property type="entry name" value="Glyco_hydro18_cat"/>
</dbReference>
<dbReference type="AlphaFoldDB" id="A0A0A1STU6"/>
<dbReference type="GO" id="GO:0006032">
    <property type="term" value="P:chitin catabolic process"/>
    <property type="evidence" value="ECO:0007669"/>
    <property type="project" value="UniProtKB-KW"/>
</dbReference>
<evidence type="ECO:0000256" key="11">
    <source>
        <dbReference type="ARBA" id="ARBA00023295"/>
    </source>
</evidence>
<keyword evidence="7" id="KW-0146">Chitin degradation</keyword>
<keyword evidence="6 14" id="KW-0378">Hydrolase</keyword>
<keyword evidence="10" id="KW-0119">Carbohydrate metabolism</keyword>
<comment type="catalytic activity">
    <reaction evidence="1">
        <text>Random endo-hydrolysis of N-acetyl-beta-D-glucosaminide (1-&gt;4)-beta-linkages in chitin and chitodextrins.</text>
        <dbReference type="EC" id="3.2.1.14"/>
    </reaction>
</comment>
<dbReference type="GO" id="GO:0005576">
    <property type="term" value="C:extracellular region"/>
    <property type="evidence" value="ECO:0007669"/>
    <property type="project" value="UniProtKB-SubCell"/>
</dbReference>
<evidence type="ECO:0000313" key="17">
    <source>
        <dbReference type="EMBL" id="CEJ81596.1"/>
    </source>
</evidence>
<comment type="subcellular location">
    <subcellularLocation>
        <location evidence="2">Secreted</location>
    </subcellularLocation>
</comment>
<dbReference type="EMBL" id="CDHN01000001">
    <property type="protein sequence ID" value="CEJ81596.1"/>
    <property type="molecule type" value="Genomic_DNA"/>
</dbReference>
<feature type="chain" id="PRO_5001978678" description="chitinase" evidence="15">
    <location>
        <begin position="21"/>
        <end position="320"/>
    </location>
</feature>
<feature type="signal peptide" evidence="15">
    <location>
        <begin position="1"/>
        <end position="20"/>
    </location>
</feature>
<reference evidence="17 18" key="1">
    <citation type="journal article" date="2015" name="Genome Announc.">
        <title>Draft Genome Sequence and Gene Annotation of the Entomopathogenic Fungus Verticillium hemipterigenum.</title>
        <authorList>
            <person name="Horn F."/>
            <person name="Habel A."/>
            <person name="Scharf D.H."/>
            <person name="Dworschak J."/>
            <person name="Brakhage A.A."/>
            <person name="Guthke R."/>
            <person name="Hertweck C."/>
            <person name="Linde J."/>
        </authorList>
    </citation>
    <scope>NUCLEOTIDE SEQUENCE [LARGE SCALE GENOMIC DNA]</scope>
</reference>
<organism evidence="17 18">
    <name type="scientific">[Torrubiella] hemipterigena</name>
    <dbReference type="NCBI Taxonomy" id="1531966"/>
    <lineage>
        <taxon>Eukaryota</taxon>
        <taxon>Fungi</taxon>
        <taxon>Dikarya</taxon>
        <taxon>Ascomycota</taxon>
        <taxon>Pezizomycotina</taxon>
        <taxon>Sordariomycetes</taxon>
        <taxon>Hypocreomycetidae</taxon>
        <taxon>Hypocreales</taxon>
        <taxon>Clavicipitaceae</taxon>
        <taxon>Clavicipitaceae incertae sedis</taxon>
        <taxon>'Torrubiella' clade</taxon>
    </lineage>
</organism>
<keyword evidence="12" id="KW-0624">Polysaccharide degradation</keyword>
<evidence type="ECO:0000313" key="18">
    <source>
        <dbReference type="Proteomes" id="UP000039046"/>
    </source>
</evidence>
<protein>
    <recommendedName>
        <fullName evidence="3">chitinase</fullName>
        <ecNumber evidence="3">3.2.1.14</ecNumber>
    </recommendedName>
</protein>
<dbReference type="InterPro" id="IPR017853">
    <property type="entry name" value="GH"/>
</dbReference>
<evidence type="ECO:0000259" key="16">
    <source>
        <dbReference type="PROSITE" id="PS51910"/>
    </source>
</evidence>
<accession>A0A0A1STU6</accession>
<dbReference type="PANTHER" id="PTHR45708">
    <property type="entry name" value="ENDOCHITINASE"/>
    <property type="match status" value="1"/>
</dbReference>
<keyword evidence="9" id="KW-0325">Glycoprotein</keyword>
<proteinExistence type="inferred from homology"/>
<dbReference type="Proteomes" id="UP000039046">
    <property type="component" value="Unassembled WGS sequence"/>
</dbReference>
<keyword evidence="4" id="KW-0964">Secreted</keyword>
<dbReference type="OrthoDB" id="2425929at2759"/>
<dbReference type="EC" id="3.2.1.14" evidence="3"/>
<feature type="domain" description="GH18" evidence="16">
    <location>
        <begin position="33"/>
        <end position="320"/>
    </location>
</feature>
<comment type="similarity">
    <text evidence="13">Belongs to the glycosyl hydrolase 18 family. Chitinase class III subfamily.</text>
</comment>
<evidence type="ECO:0000256" key="2">
    <source>
        <dbReference type="ARBA" id="ARBA00004613"/>
    </source>
</evidence>
<dbReference type="InterPro" id="IPR050542">
    <property type="entry name" value="Glycosyl_Hydrlase18_Chitinase"/>
</dbReference>
<evidence type="ECO:0000256" key="8">
    <source>
        <dbReference type="ARBA" id="ARBA00023026"/>
    </source>
</evidence>
<keyword evidence="15" id="KW-0732">Signal</keyword>
<dbReference type="InterPro" id="IPR045321">
    <property type="entry name" value="Cts1-like"/>
</dbReference>
<keyword evidence="18" id="KW-1185">Reference proteome</keyword>
<evidence type="ECO:0000256" key="5">
    <source>
        <dbReference type="ARBA" id="ARBA00022669"/>
    </source>
</evidence>
<name>A0A0A1STU6_9HYPO</name>
<evidence type="ECO:0000256" key="13">
    <source>
        <dbReference type="ARBA" id="ARBA00025727"/>
    </source>
</evidence>
<evidence type="ECO:0000256" key="6">
    <source>
        <dbReference type="ARBA" id="ARBA00022801"/>
    </source>
</evidence>
<dbReference type="PROSITE" id="PS01095">
    <property type="entry name" value="GH18_1"/>
    <property type="match status" value="1"/>
</dbReference>
<dbReference type="STRING" id="1531966.A0A0A1STU6"/>